<gene>
    <name evidence="2" type="ORF">BDA96_03G163900</name>
</gene>
<organism evidence="2 3">
    <name type="scientific">Sorghum bicolor</name>
    <name type="common">Sorghum</name>
    <name type="synonym">Sorghum vulgare</name>
    <dbReference type="NCBI Taxonomy" id="4558"/>
    <lineage>
        <taxon>Eukaryota</taxon>
        <taxon>Viridiplantae</taxon>
        <taxon>Streptophyta</taxon>
        <taxon>Embryophyta</taxon>
        <taxon>Tracheophyta</taxon>
        <taxon>Spermatophyta</taxon>
        <taxon>Magnoliopsida</taxon>
        <taxon>Liliopsida</taxon>
        <taxon>Poales</taxon>
        <taxon>Poaceae</taxon>
        <taxon>PACMAD clade</taxon>
        <taxon>Panicoideae</taxon>
        <taxon>Andropogonodae</taxon>
        <taxon>Andropogoneae</taxon>
        <taxon>Sorghinae</taxon>
        <taxon>Sorghum</taxon>
    </lineage>
</organism>
<evidence type="ECO:0000313" key="3">
    <source>
        <dbReference type="Proteomes" id="UP000807115"/>
    </source>
</evidence>
<dbReference type="AlphaFoldDB" id="A0A921RCW1"/>
<dbReference type="Proteomes" id="UP000807115">
    <property type="component" value="Chromosome 3"/>
</dbReference>
<feature type="compositionally biased region" description="Basic and acidic residues" evidence="1">
    <location>
        <begin position="37"/>
        <end position="46"/>
    </location>
</feature>
<evidence type="ECO:0000313" key="2">
    <source>
        <dbReference type="EMBL" id="KAG0537617.1"/>
    </source>
</evidence>
<dbReference type="EMBL" id="CM027682">
    <property type="protein sequence ID" value="KAG0537617.1"/>
    <property type="molecule type" value="Genomic_DNA"/>
</dbReference>
<accession>A0A921RCW1</accession>
<proteinExistence type="predicted"/>
<name>A0A921RCW1_SORBI</name>
<protein>
    <submittedName>
        <fullName evidence="2">Uncharacterized protein</fullName>
    </submittedName>
</protein>
<comment type="caution">
    <text evidence="2">The sequence shown here is derived from an EMBL/GenBank/DDBJ whole genome shotgun (WGS) entry which is preliminary data.</text>
</comment>
<reference evidence="2" key="1">
    <citation type="journal article" date="2019" name="BMC Genomics">
        <title>A new reference genome for Sorghum bicolor reveals high levels of sequence similarity between sweet and grain genotypes: implications for the genetics of sugar metabolism.</title>
        <authorList>
            <person name="Cooper E.A."/>
            <person name="Brenton Z.W."/>
            <person name="Flinn B.S."/>
            <person name="Jenkins J."/>
            <person name="Shu S."/>
            <person name="Flowers D."/>
            <person name="Luo F."/>
            <person name="Wang Y."/>
            <person name="Xia P."/>
            <person name="Barry K."/>
            <person name="Daum C."/>
            <person name="Lipzen A."/>
            <person name="Yoshinaga Y."/>
            <person name="Schmutz J."/>
            <person name="Saski C."/>
            <person name="Vermerris W."/>
            <person name="Kresovich S."/>
        </authorList>
    </citation>
    <scope>NUCLEOTIDE SEQUENCE</scope>
</reference>
<evidence type="ECO:0000256" key="1">
    <source>
        <dbReference type="SAM" id="MobiDB-lite"/>
    </source>
</evidence>
<feature type="region of interest" description="Disordered" evidence="1">
    <location>
        <begin position="26"/>
        <end position="63"/>
    </location>
</feature>
<reference evidence="2" key="2">
    <citation type="submission" date="2020-10" db="EMBL/GenBank/DDBJ databases">
        <authorList>
            <person name="Cooper E.A."/>
            <person name="Brenton Z.W."/>
            <person name="Flinn B.S."/>
            <person name="Jenkins J."/>
            <person name="Shu S."/>
            <person name="Flowers D."/>
            <person name="Luo F."/>
            <person name="Wang Y."/>
            <person name="Xia P."/>
            <person name="Barry K."/>
            <person name="Daum C."/>
            <person name="Lipzen A."/>
            <person name="Yoshinaga Y."/>
            <person name="Schmutz J."/>
            <person name="Saski C."/>
            <person name="Vermerris W."/>
            <person name="Kresovich S."/>
        </authorList>
    </citation>
    <scope>NUCLEOTIDE SEQUENCE</scope>
</reference>
<sequence length="127" mass="13865">MGEELGVMRKVLARLGRGGAAADIRVAQQHGGATGKGLERDDHASIEEEDEALDDGRSPTNSTREYFLRVFPTPTDRNTSLVSPTQQIQVHHFAILKICLIESAVIHSVHGNFSMSFLACSSTILIY</sequence>